<feature type="compositionally biased region" description="Basic and acidic residues" evidence="1">
    <location>
        <begin position="113"/>
        <end position="131"/>
    </location>
</feature>
<dbReference type="Gene3D" id="3.40.50.300">
    <property type="entry name" value="P-loop containing nucleotide triphosphate hydrolases"/>
    <property type="match status" value="1"/>
</dbReference>
<feature type="region of interest" description="Disordered" evidence="1">
    <location>
        <begin position="102"/>
        <end position="131"/>
    </location>
</feature>
<dbReference type="InterPro" id="IPR027417">
    <property type="entry name" value="P-loop_NTPase"/>
</dbReference>
<gene>
    <name evidence="2" type="ORF">KGMB01110_14040</name>
</gene>
<comment type="caution">
    <text evidence="2">The sequence shown here is derived from an EMBL/GenBank/DDBJ whole genome shotgun (WGS) entry which is preliminary data.</text>
</comment>
<name>A0A391P7R7_9FIRM</name>
<protein>
    <submittedName>
        <fullName evidence="2">Uncharacterized protein</fullName>
    </submittedName>
</protein>
<sequence>MILQQNREALERQDALKRKLLAICDSESVYAKNLMECFSQSEDMGYRVRVFSDAGQLFQYGKQHTIDLLLMGDQYPEEMRGKIPAKQRILLTRVEESAESRLEKVSASGSVTGKKEAEKRSEGVSGKRSEVSEKLPTSERWVYKYQAASKILQEILVMIREPQKQKNERKLTQTQAEGLIGVYSPVHRIGKTGFALKLGEQLGEEQPVLYLNLEEYAGVDHYLPMKEDGNLSDLLYYARQEDALFGLRIGKLVAQRGSLDYICPMPVTRDLRKVRAEEWLELLEKIRHHTIYQTVILDLGDSIQGLFEILRHCDRIYSPVTNEAGAREKMAQYVDNVKRLGYEEILEHTIQEVWEKEYR</sequence>
<keyword evidence="3" id="KW-1185">Reference proteome</keyword>
<reference evidence="3" key="1">
    <citation type="submission" date="2018-09" db="EMBL/GenBank/DDBJ databases">
        <title>Draft Genome Sequence of Mediterraneibacter sp. KCTC 15684.</title>
        <authorList>
            <person name="Kim J.S."/>
            <person name="Han K.I."/>
            <person name="Suh M.K."/>
            <person name="Lee K.C."/>
            <person name="Eom M.K."/>
            <person name="Lee J.H."/>
            <person name="Park S.H."/>
            <person name="Kang S.W."/>
            <person name="Park J.E."/>
            <person name="Oh B.S."/>
            <person name="Yu S.Y."/>
            <person name="Choi S.H."/>
            <person name="Lee D.H."/>
            <person name="Yoon H."/>
            <person name="Kim B."/>
            <person name="Yang S.J."/>
            <person name="Lee J.S."/>
        </authorList>
    </citation>
    <scope>NUCLEOTIDE SEQUENCE [LARGE SCALE GENOMIC DNA]</scope>
    <source>
        <strain evidence="3">KCTC 15684</strain>
    </source>
</reference>
<evidence type="ECO:0000313" key="2">
    <source>
        <dbReference type="EMBL" id="GCA66968.1"/>
    </source>
</evidence>
<dbReference type="Proteomes" id="UP000265643">
    <property type="component" value="Unassembled WGS sequence"/>
</dbReference>
<evidence type="ECO:0000256" key="1">
    <source>
        <dbReference type="SAM" id="MobiDB-lite"/>
    </source>
</evidence>
<dbReference type="Gene3D" id="3.40.50.10850">
    <property type="entry name" value="Ntrc-like two-domain protein"/>
    <property type="match status" value="1"/>
</dbReference>
<dbReference type="AlphaFoldDB" id="A0A391P7R7"/>
<evidence type="ECO:0000313" key="3">
    <source>
        <dbReference type="Proteomes" id="UP000265643"/>
    </source>
</evidence>
<organism evidence="2 3">
    <name type="scientific">Mediterraneibacter butyricigenes</name>
    <dbReference type="NCBI Taxonomy" id="2316025"/>
    <lineage>
        <taxon>Bacteria</taxon>
        <taxon>Bacillati</taxon>
        <taxon>Bacillota</taxon>
        <taxon>Clostridia</taxon>
        <taxon>Lachnospirales</taxon>
        <taxon>Lachnospiraceae</taxon>
        <taxon>Mediterraneibacter</taxon>
    </lineage>
</organism>
<proteinExistence type="predicted"/>
<accession>A0A391P7R7</accession>
<dbReference type="EMBL" id="BHGK01000001">
    <property type="protein sequence ID" value="GCA66968.1"/>
    <property type="molecule type" value="Genomic_DNA"/>
</dbReference>